<evidence type="ECO:0000256" key="3">
    <source>
        <dbReference type="ARBA" id="ARBA00022839"/>
    </source>
</evidence>
<dbReference type="GO" id="GO:0008408">
    <property type="term" value="F:3'-5' exonuclease activity"/>
    <property type="evidence" value="ECO:0007669"/>
    <property type="project" value="TreeGrafter"/>
</dbReference>
<protein>
    <recommendedName>
        <fullName evidence="4">Exonuclease domain-containing protein</fullName>
    </recommendedName>
</protein>
<evidence type="ECO:0000256" key="1">
    <source>
        <dbReference type="ARBA" id="ARBA00022722"/>
    </source>
</evidence>
<dbReference type="Gene3D" id="3.30.420.10">
    <property type="entry name" value="Ribonuclease H-like superfamily/Ribonuclease H"/>
    <property type="match status" value="1"/>
</dbReference>
<sequence length="223" mass="24514">MSAQRPLASALADYRRRFDRSWPQDIPVESVRFCVLDCETTGLDPQRHRIISVGAVAVVEGQIELGDTLEVLLRVRFNTAATLVHGITRSETRDALDEPDALAVLLDYLGDGVIVGHHINHDLRMIDAALARHSDDQLLNRHLDTGELMQRLLADGAFGPDAELTDHSLDGLCRFFDILPYDRHTAPGDAFLTAAILLRLLRAAARSGRRALGALLQAAPRDG</sequence>
<gene>
    <name evidence="5" type="ORF">CKO40_03255</name>
</gene>
<dbReference type="PANTHER" id="PTHR30231:SF4">
    <property type="entry name" value="PROTEIN NEN2"/>
    <property type="match status" value="1"/>
</dbReference>
<dbReference type="GO" id="GO:0006259">
    <property type="term" value="P:DNA metabolic process"/>
    <property type="evidence" value="ECO:0007669"/>
    <property type="project" value="UniProtKB-ARBA"/>
</dbReference>
<dbReference type="SMART" id="SM00479">
    <property type="entry name" value="EXOIII"/>
    <property type="match status" value="1"/>
</dbReference>
<dbReference type="GO" id="GO:0003676">
    <property type="term" value="F:nucleic acid binding"/>
    <property type="evidence" value="ECO:0007669"/>
    <property type="project" value="InterPro"/>
</dbReference>
<dbReference type="RefSeq" id="WP_200344688.1">
    <property type="nucleotide sequence ID" value="NZ_NRSJ01000004.1"/>
</dbReference>
<keyword evidence="6" id="KW-1185">Reference proteome</keyword>
<evidence type="ECO:0000313" key="5">
    <source>
        <dbReference type="EMBL" id="MBK1703597.1"/>
    </source>
</evidence>
<accession>A0AAJ0X9D5</accession>
<dbReference type="Proteomes" id="UP001296776">
    <property type="component" value="Unassembled WGS sequence"/>
</dbReference>
<dbReference type="SUPFAM" id="SSF53098">
    <property type="entry name" value="Ribonuclease H-like"/>
    <property type="match status" value="1"/>
</dbReference>
<keyword evidence="2" id="KW-0378">Hydrolase</keyword>
<dbReference type="InterPro" id="IPR012337">
    <property type="entry name" value="RNaseH-like_sf"/>
</dbReference>
<dbReference type="InterPro" id="IPR036397">
    <property type="entry name" value="RNaseH_sf"/>
</dbReference>
<dbReference type="CDD" id="cd06127">
    <property type="entry name" value="DEDDh"/>
    <property type="match status" value="1"/>
</dbReference>
<name>A0AAJ0X9D5_9GAMM</name>
<evidence type="ECO:0000256" key="2">
    <source>
        <dbReference type="ARBA" id="ARBA00022801"/>
    </source>
</evidence>
<dbReference type="GO" id="GO:0005829">
    <property type="term" value="C:cytosol"/>
    <property type="evidence" value="ECO:0007669"/>
    <property type="project" value="TreeGrafter"/>
</dbReference>
<proteinExistence type="predicted"/>
<dbReference type="InterPro" id="IPR013520">
    <property type="entry name" value="Ribonucl_H"/>
</dbReference>
<dbReference type="PANTHER" id="PTHR30231">
    <property type="entry name" value="DNA POLYMERASE III SUBUNIT EPSILON"/>
    <property type="match status" value="1"/>
</dbReference>
<evidence type="ECO:0000313" key="6">
    <source>
        <dbReference type="Proteomes" id="UP001296776"/>
    </source>
</evidence>
<keyword evidence="1" id="KW-0540">Nuclease</keyword>
<reference evidence="5" key="2">
    <citation type="journal article" date="2020" name="Microorganisms">
        <title>Osmotic Adaptation and Compatible Solute Biosynthesis of Phototrophic Bacteria as Revealed from Genome Analyses.</title>
        <authorList>
            <person name="Imhoff J.F."/>
            <person name="Rahn T."/>
            <person name="Kunzel S."/>
            <person name="Keller A."/>
            <person name="Neulinger S.C."/>
        </authorList>
    </citation>
    <scope>NUCLEOTIDE SEQUENCE</scope>
    <source>
        <strain evidence="5">DSM 11080</strain>
    </source>
</reference>
<keyword evidence="3" id="KW-0269">Exonuclease</keyword>
<comment type="caution">
    <text evidence="5">The sequence shown here is derived from an EMBL/GenBank/DDBJ whole genome shotgun (WGS) entry which is preliminary data.</text>
</comment>
<dbReference type="AlphaFoldDB" id="A0AAJ0X9D5"/>
<dbReference type="EMBL" id="NRSJ01000004">
    <property type="protein sequence ID" value="MBK1703597.1"/>
    <property type="molecule type" value="Genomic_DNA"/>
</dbReference>
<organism evidence="5 6">
    <name type="scientific">Halochromatium glycolicum</name>
    <dbReference type="NCBI Taxonomy" id="85075"/>
    <lineage>
        <taxon>Bacteria</taxon>
        <taxon>Pseudomonadati</taxon>
        <taxon>Pseudomonadota</taxon>
        <taxon>Gammaproteobacteria</taxon>
        <taxon>Chromatiales</taxon>
        <taxon>Chromatiaceae</taxon>
        <taxon>Halochromatium</taxon>
    </lineage>
</organism>
<evidence type="ECO:0000259" key="4">
    <source>
        <dbReference type="SMART" id="SM00479"/>
    </source>
</evidence>
<reference evidence="5" key="1">
    <citation type="submission" date="2017-08" db="EMBL/GenBank/DDBJ databases">
        <authorList>
            <person name="Imhoff J.F."/>
            <person name="Rahn T."/>
            <person name="Kuenzel S."/>
            <person name="Neulinger S.C."/>
        </authorList>
    </citation>
    <scope>NUCLEOTIDE SEQUENCE</scope>
    <source>
        <strain evidence="5">DSM 11080</strain>
    </source>
</reference>
<feature type="domain" description="Exonuclease" evidence="4">
    <location>
        <begin position="32"/>
        <end position="206"/>
    </location>
</feature>
<dbReference type="Pfam" id="PF00929">
    <property type="entry name" value="RNase_T"/>
    <property type="match status" value="1"/>
</dbReference>